<dbReference type="InterPro" id="IPR025421">
    <property type="entry name" value="DUF4148"/>
</dbReference>
<evidence type="ECO:0000313" key="3">
    <source>
        <dbReference type="Proteomes" id="UP000826462"/>
    </source>
</evidence>
<dbReference type="Proteomes" id="UP000826462">
    <property type="component" value="Chromosome 2"/>
</dbReference>
<evidence type="ECO:0000256" key="1">
    <source>
        <dbReference type="SAM" id="SignalP"/>
    </source>
</evidence>
<name>A0ABX8UTL3_9BURK</name>
<gene>
    <name evidence="2" type="ORF">KZJ38_33995</name>
</gene>
<dbReference type="EMBL" id="CP080096">
    <property type="protein sequence ID" value="QYD71971.1"/>
    <property type="molecule type" value="Genomic_DNA"/>
</dbReference>
<proteinExistence type="predicted"/>
<sequence>MKPFWIKTTKATVALCVLLASGAASASGKLTPNECNDYPFKPLSGPVTHAQLMQELSELESVGYDPSASGDNYYPSDIQAAESRLQVKYRADCLGENVKVPKTTSVWENTFGSY</sequence>
<dbReference type="RefSeq" id="WP_219801400.1">
    <property type="nucleotide sequence ID" value="NZ_CP080096.1"/>
</dbReference>
<feature type="chain" id="PRO_5047231763" evidence="1">
    <location>
        <begin position="27"/>
        <end position="114"/>
    </location>
</feature>
<accession>A0ABX8UTL3</accession>
<keyword evidence="3" id="KW-1185">Reference proteome</keyword>
<dbReference type="Pfam" id="PF13663">
    <property type="entry name" value="DUF4148"/>
    <property type="match status" value="1"/>
</dbReference>
<reference evidence="2 3" key="1">
    <citation type="submission" date="2021-07" db="EMBL/GenBank/DDBJ databases">
        <title>Paraburkholderia edwinii protects Aspergillus sp. from phenazines by acting as a toxin sponge.</title>
        <authorList>
            <person name="Dahlstrom K.M."/>
            <person name="Newman D.K."/>
        </authorList>
    </citation>
    <scope>NUCLEOTIDE SEQUENCE [LARGE SCALE GENOMIC DNA]</scope>
    <source>
        <strain evidence="2 3">Pe01</strain>
    </source>
</reference>
<protein>
    <submittedName>
        <fullName evidence="2">DUF4148 domain-containing protein</fullName>
    </submittedName>
</protein>
<organism evidence="2 3">
    <name type="scientific">Paraburkholderia edwinii</name>
    <dbReference type="NCBI Taxonomy" id="2861782"/>
    <lineage>
        <taxon>Bacteria</taxon>
        <taxon>Pseudomonadati</taxon>
        <taxon>Pseudomonadota</taxon>
        <taxon>Betaproteobacteria</taxon>
        <taxon>Burkholderiales</taxon>
        <taxon>Burkholderiaceae</taxon>
        <taxon>Paraburkholderia</taxon>
    </lineage>
</organism>
<evidence type="ECO:0000313" key="2">
    <source>
        <dbReference type="EMBL" id="QYD71971.1"/>
    </source>
</evidence>
<keyword evidence="1" id="KW-0732">Signal</keyword>
<feature type="signal peptide" evidence="1">
    <location>
        <begin position="1"/>
        <end position="26"/>
    </location>
</feature>